<keyword evidence="2" id="KW-1185">Reference proteome</keyword>
<protein>
    <submittedName>
        <fullName evidence="1">Uncharacterized protein</fullName>
    </submittedName>
</protein>
<organism evidence="1 2">
    <name type="scientific">Penicillium citrinum</name>
    <dbReference type="NCBI Taxonomy" id="5077"/>
    <lineage>
        <taxon>Eukaryota</taxon>
        <taxon>Fungi</taxon>
        <taxon>Dikarya</taxon>
        <taxon>Ascomycota</taxon>
        <taxon>Pezizomycotina</taxon>
        <taxon>Eurotiomycetes</taxon>
        <taxon>Eurotiomycetidae</taxon>
        <taxon>Eurotiales</taxon>
        <taxon>Aspergillaceae</taxon>
        <taxon>Penicillium</taxon>
    </lineage>
</organism>
<proteinExistence type="predicted"/>
<dbReference type="RefSeq" id="XP_056501238.1">
    <property type="nucleotide sequence ID" value="XM_056644424.1"/>
</dbReference>
<dbReference type="EMBL" id="JAPQKT010000004">
    <property type="protein sequence ID" value="KAJ5233738.1"/>
    <property type="molecule type" value="Genomic_DNA"/>
</dbReference>
<accession>A0A9W9TPP9</accession>
<reference evidence="1" key="1">
    <citation type="submission" date="2022-11" db="EMBL/GenBank/DDBJ databases">
        <authorList>
            <person name="Petersen C."/>
        </authorList>
    </citation>
    <scope>NUCLEOTIDE SEQUENCE</scope>
    <source>
        <strain evidence="1">IBT 23319</strain>
    </source>
</reference>
<dbReference type="AlphaFoldDB" id="A0A9W9TPP9"/>
<sequence>MEKNHILLDDSSFPVNQNNEYEPELLARAATSLIDSSLRSSECKEREDAYMALGSNVMAAPYLMRS</sequence>
<dbReference type="Proteomes" id="UP001147733">
    <property type="component" value="Unassembled WGS sequence"/>
</dbReference>
<comment type="caution">
    <text evidence="1">The sequence shown here is derived from an EMBL/GenBank/DDBJ whole genome shotgun (WGS) entry which is preliminary data.</text>
</comment>
<name>A0A9W9TPP9_PENCI</name>
<gene>
    <name evidence="1" type="ORF">N7469_005504</name>
</gene>
<evidence type="ECO:0000313" key="2">
    <source>
        <dbReference type="Proteomes" id="UP001147733"/>
    </source>
</evidence>
<dbReference type="GeneID" id="81383591"/>
<reference evidence="1" key="2">
    <citation type="journal article" date="2023" name="IMA Fungus">
        <title>Comparative genomic study of the Penicillium genus elucidates a diverse pangenome and 15 lateral gene transfer events.</title>
        <authorList>
            <person name="Petersen C."/>
            <person name="Sorensen T."/>
            <person name="Nielsen M.R."/>
            <person name="Sondergaard T.E."/>
            <person name="Sorensen J.L."/>
            <person name="Fitzpatrick D.A."/>
            <person name="Frisvad J.C."/>
            <person name="Nielsen K.L."/>
        </authorList>
    </citation>
    <scope>NUCLEOTIDE SEQUENCE</scope>
    <source>
        <strain evidence="1">IBT 23319</strain>
    </source>
</reference>
<evidence type="ECO:0000313" key="1">
    <source>
        <dbReference type="EMBL" id="KAJ5233738.1"/>
    </source>
</evidence>